<accession>A0A2A2H4C1</accession>
<dbReference type="AlphaFoldDB" id="A0A2A2H4C1"/>
<dbReference type="Pfam" id="PF04404">
    <property type="entry name" value="ERF"/>
    <property type="match status" value="1"/>
</dbReference>
<evidence type="ECO:0008006" key="4">
    <source>
        <dbReference type="Google" id="ProtNLM"/>
    </source>
</evidence>
<sequence>MEIKNIAAALLEVQRKIKNPSNTATNPFFRSKYAPLPDILNCVRPLLTENGILLIQNTGSNEAGDVYVQTKLIHTSGEIIETDKLFLKPDKNTAQGSGSAITYGRRYQLTALLGISSEDDDDGNIASKARPKDGSNPSQDDAEAVKWIDEIKEMLIAKNFNVNENAIISKAKQLYDGQQVKQIEDQLKRN</sequence>
<dbReference type="InterPro" id="IPR007499">
    <property type="entry name" value="ERF_bacteria_virus"/>
</dbReference>
<protein>
    <recommendedName>
        <fullName evidence="4">ERF family protein</fullName>
    </recommendedName>
</protein>
<evidence type="ECO:0000313" key="3">
    <source>
        <dbReference type="Proteomes" id="UP000217784"/>
    </source>
</evidence>
<organism evidence="2 3">
    <name type="scientific">Methanobacterium bryantii</name>
    <dbReference type="NCBI Taxonomy" id="2161"/>
    <lineage>
        <taxon>Archaea</taxon>
        <taxon>Methanobacteriati</taxon>
        <taxon>Methanobacteriota</taxon>
        <taxon>Methanomada group</taxon>
        <taxon>Methanobacteria</taxon>
        <taxon>Methanobacteriales</taxon>
        <taxon>Methanobacteriaceae</taxon>
        <taxon>Methanobacterium</taxon>
    </lineage>
</organism>
<dbReference type="OrthoDB" id="373137at2157"/>
<feature type="region of interest" description="Disordered" evidence="1">
    <location>
        <begin position="120"/>
        <end position="141"/>
    </location>
</feature>
<dbReference type="EMBL" id="LMVM01000023">
    <property type="protein sequence ID" value="PAV04217.1"/>
    <property type="molecule type" value="Genomic_DNA"/>
</dbReference>
<evidence type="ECO:0000256" key="1">
    <source>
        <dbReference type="SAM" id="MobiDB-lite"/>
    </source>
</evidence>
<evidence type="ECO:0000313" key="2">
    <source>
        <dbReference type="EMBL" id="PAV04217.1"/>
    </source>
</evidence>
<name>A0A2A2H4C1_METBR</name>
<dbReference type="Proteomes" id="UP000217784">
    <property type="component" value="Unassembled WGS sequence"/>
</dbReference>
<gene>
    <name evidence="2" type="ORF">ASJ80_05030</name>
</gene>
<comment type="caution">
    <text evidence="2">The sequence shown here is derived from an EMBL/GenBank/DDBJ whole genome shotgun (WGS) entry which is preliminary data.</text>
</comment>
<reference evidence="2 3" key="1">
    <citation type="journal article" date="2017" name="BMC Genomics">
        <title>Genomic analysis of methanogenic archaea reveals a shift towards energy conservation.</title>
        <authorList>
            <person name="Gilmore S.P."/>
            <person name="Henske J.K."/>
            <person name="Sexton J.A."/>
            <person name="Solomon K.V."/>
            <person name="Seppala S."/>
            <person name="Yoo J.I."/>
            <person name="Huyett L.M."/>
            <person name="Pressman A."/>
            <person name="Cogan J.Z."/>
            <person name="Kivenson V."/>
            <person name="Peng X."/>
            <person name="Tan Y."/>
            <person name="Valentine D.L."/>
            <person name="O'Malley M.A."/>
        </authorList>
    </citation>
    <scope>NUCLEOTIDE SEQUENCE [LARGE SCALE GENOMIC DNA]</scope>
    <source>
        <strain evidence="2 3">M.o.H.</strain>
    </source>
</reference>
<dbReference type="RefSeq" id="WP_069583322.1">
    <property type="nucleotide sequence ID" value="NZ_LMVM01000023.1"/>
</dbReference>
<proteinExistence type="predicted"/>
<keyword evidence="3" id="KW-1185">Reference proteome</keyword>